<feature type="transmembrane region" description="Helical" evidence="12">
    <location>
        <begin position="255"/>
        <end position="275"/>
    </location>
</feature>
<evidence type="ECO:0000313" key="13">
    <source>
        <dbReference type="EMBL" id="MBH8596022.1"/>
    </source>
</evidence>
<keyword evidence="5 12" id="KW-1133">Transmembrane helix</keyword>
<feature type="transmembrane region" description="Helical" evidence="12">
    <location>
        <begin position="281"/>
        <end position="302"/>
    </location>
</feature>
<evidence type="ECO:0000256" key="12">
    <source>
        <dbReference type="SAM" id="Phobius"/>
    </source>
</evidence>
<dbReference type="GO" id="GO:0006784">
    <property type="term" value="P:heme A biosynthetic process"/>
    <property type="evidence" value="ECO:0007669"/>
    <property type="project" value="InterPro"/>
</dbReference>
<dbReference type="GO" id="GO:0046872">
    <property type="term" value="F:metal ion binding"/>
    <property type="evidence" value="ECO:0007669"/>
    <property type="project" value="UniProtKB-KW"/>
</dbReference>
<feature type="transmembrane region" description="Helical" evidence="12">
    <location>
        <begin position="171"/>
        <end position="194"/>
    </location>
</feature>
<comment type="subcellular location">
    <subcellularLocation>
        <location evidence="1">Membrane</location>
        <topology evidence="1">Multi-pass membrane protein</topology>
    </subcellularLocation>
</comment>
<dbReference type="InterPro" id="IPR050450">
    <property type="entry name" value="COX15/CtaA_HemeA_synthase"/>
</dbReference>
<feature type="transmembrane region" description="Helical" evidence="12">
    <location>
        <begin position="100"/>
        <end position="121"/>
    </location>
</feature>
<comment type="caution">
    <text evidence="13">The sequence shown here is derived from an EMBL/GenBank/DDBJ whole genome shotgun (WGS) entry which is preliminary data.</text>
</comment>
<feature type="transmembrane region" description="Helical" evidence="12">
    <location>
        <begin position="12"/>
        <end position="32"/>
    </location>
</feature>
<dbReference type="RefSeq" id="WP_181732565.1">
    <property type="nucleotide sequence ID" value="NZ_JACEIR010000009.1"/>
</dbReference>
<gene>
    <name evidence="13" type="ORF">I8U20_11850</name>
</gene>
<dbReference type="PANTHER" id="PTHR35457">
    <property type="entry name" value="HEME A SYNTHASE"/>
    <property type="match status" value="1"/>
</dbReference>
<dbReference type="Proteomes" id="UP000633619">
    <property type="component" value="Unassembled WGS sequence"/>
</dbReference>
<keyword evidence="8" id="KW-0350">Heme biosynthesis</keyword>
<evidence type="ECO:0000256" key="6">
    <source>
        <dbReference type="ARBA" id="ARBA00023002"/>
    </source>
</evidence>
<feature type="transmembrane region" description="Helical" evidence="12">
    <location>
        <begin position="127"/>
        <end position="150"/>
    </location>
</feature>
<keyword evidence="7" id="KW-0408">Iron</keyword>
<comment type="pathway">
    <text evidence="11">Porphyrin-containing compound metabolism.</text>
</comment>
<keyword evidence="9 12" id="KW-0472">Membrane</keyword>
<proteinExistence type="predicted"/>
<evidence type="ECO:0000256" key="4">
    <source>
        <dbReference type="ARBA" id="ARBA00022723"/>
    </source>
</evidence>
<evidence type="ECO:0000256" key="1">
    <source>
        <dbReference type="ARBA" id="ARBA00004141"/>
    </source>
</evidence>
<reference evidence="13 14" key="1">
    <citation type="submission" date="2020-12" db="EMBL/GenBank/DDBJ databases">
        <title>WGS of Thermoactinomyces spp.</title>
        <authorList>
            <person name="Cheng K."/>
        </authorList>
    </citation>
    <scope>NUCLEOTIDE SEQUENCE [LARGE SCALE GENOMIC DNA]</scope>
    <source>
        <strain evidence="14">CICC 10671\DSM 43846</strain>
    </source>
</reference>
<keyword evidence="14" id="KW-1185">Reference proteome</keyword>
<evidence type="ECO:0000256" key="2">
    <source>
        <dbReference type="ARBA" id="ARBA00022475"/>
    </source>
</evidence>
<keyword evidence="2" id="KW-1003">Cell membrane</keyword>
<keyword evidence="3 12" id="KW-0812">Transmembrane</keyword>
<dbReference type="InterPro" id="IPR003780">
    <property type="entry name" value="COX15/CtaA_fam"/>
</dbReference>
<feature type="transmembrane region" description="Helical" evidence="12">
    <location>
        <begin position="222"/>
        <end position="243"/>
    </location>
</feature>
<dbReference type="EMBL" id="JAECVW010000008">
    <property type="protein sequence ID" value="MBH8596022.1"/>
    <property type="molecule type" value="Genomic_DNA"/>
</dbReference>
<evidence type="ECO:0000256" key="3">
    <source>
        <dbReference type="ARBA" id="ARBA00022692"/>
    </source>
</evidence>
<keyword evidence="4" id="KW-0479">Metal-binding</keyword>
<dbReference type="GO" id="GO:0016491">
    <property type="term" value="F:oxidoreductase activity"/>
    <property type="evidence" value="ECO:0007669"/>
    <property type="project" value="UniProtKB-KW"/>
</dbReference>
<keyword evidence="6" id="KW-0560">Oxidoreductase</keyword>
<evidence type="ECO:0000256" key="9">
    <source>
        <dbReference type="ARBA" id="ARBA00023136"/>
    </source>
</evidence>
<evidence type="ECO:0000313" key="14">
    <source>
        <dbReference type="Proteomes" id="UP000633619"/>
    </source>
</evidence>
<evidence type="ECO:0000256" key="8">
    <source>
        <dbReference type="ARBA" id="ARBA00023133"/>
    </source>
</evidence>
<keyword evidence="10" id="KW-1015">Disulfide bond</keyword>
<sequence>MQMATICRHRNKLYPLALITLIGLFLVNLIGFVDTKTGSTFGCGEEWPLCNGEWIPSQWNKHVAIEYTHRVSVLVDMILLFVLTVLSWTRYRDQKTMRIIIGVCFSGFIGESILGALTVLFDNPPWVLAFHMGMALTSVVGLYLWTGWLYRNEADPSRRQPEADPAGMRKLGQWAWFAVIYFFFVVYFGAYVSFTGSGSFFQGWPVPTEPYDIARHALVIDWVHRLSGFVLLLLILRLSVLAYRMRHERKDLWGICRAMLILIVLQFLSGGLLIYTGLSLAAFLLHVTFPSLVICLLSWLAFKTVPQRRKGAFKY</sequence>
<feature type="transmembrane region" description="Helical" evidence="12">
    <location>
        <begin position="67"/>
        <end position="88"/>
    </location>
</feature>
<dbReference type="Pfam" id="PF02628">
    <property type="entry name" value="COX15-CtaA"/>
    <property type="match status" value="1"/>
</dbReference>
<evidence type="ECO:0000256" key="11">
    <source>
        <dbReference type="ARBA" id="ARBA00023444"/>
    </source>
</evidence>
<dbReference type="GO" id="GO:0016020">
    <property type="term" value="C:membrane"/>
    <property type="evidence" value="ECO:0007669"/>
    <property type="project" value="UniProtKB-SubCell"/>
</dbReference>
<name>A0A8I1DFI4_THEIN</name>
<evidence type="ECO:0000256" key="10">
    <source>
        <dbReference type="ARBA" id="ARBA00023157"/>
    </source>
</evidence>
<dbReference type="AlphaFoldDB" id="A0A8I1DFI4"/>
<protein>
    <submittedName>
        <fullName evidence="13">COX15/CtaA family protein</fullName>
    </submittedName>
</protein>
<evidence type="ECO:0000256" key="5">
    <source>
        <dbReference type="ARBA" id="ARBA00022989"/>
    </source>
</evidence>
<organism evidence="13 14">
    <name type="scientific">Thermoactinomyces intermedius</name>
    <dbReference type="NCBI Taxonomy" id="2024"/>
    <lineage>
        <taxon>Bacteria</taxon>
        <taxon>Bacillati</taxon>
        <taxon>Bacillota</taxon>
        <taxon>Bacilli</taxon>
        <taxon>Bacillales</taxon>
        <taxon>Thermoactinomycetaceae</taxon>
        <taxon>Thermoactinomyces</taxon>
    </lineage>
</organism>
<evidence type="ECO:0000256" key="7">
    <source>
        <dbReference type="ARBA" id="ARBA00023004"/>
    </source>
</evidence>
<dbReference type="PANTHER" id="PTHR35457:SF1">
    <property type="entry name" value="HEME A SYNTHASE"/>
    <property type="match status" value="1"/>
</dbReference>
<accession>A0A8I1DFI4</accession>